<feature type="compositionally biased region" description="Basic residues" evidence="1">
    <location>
        <begin position="174"/>
        <end position="194"/>
    </location>
</feature>
<feature type="compositionally biased region" description="Basic residues" evidence="1">
    <location>
        <begin position="152"/>
        <end position="164"/>
    </location>
</feature>
<dbReference type="SUPFAM" id="SSF55486">
    <property type="entry name" value="Metalloproteases ('zincins'), catalytic domain"/>
    <property type="match status" value="1"/>
</dbReference>
<gene>
    <name evidence="2" type="ORF">THAOC_10953</name>
</gene>
<dbReference type="AlphaFoldDB" id="K0SSF4"/>
<comment type="caution">
    <text evidence="2">The sequence shown here is derived from an EMBL/GenBank/DDBJ whole genome shotgun (WGS) entry which is preliminary data.</text>
</comment>
<feature type="compositionally biased region" description="Basic residues" evidence="1">
    <location>
        <begin position="203"/>
        <end position="236"/>
    </location>
</feature>
<sequence>MWRYGITSDVTGRLDDMDDLVLFDMFIVAHEVGHSLGSGHTFDSYDPPVDRCDLCSEADPGATVEGLPRDNAATIMSYWQLLPGRRVEHRPHPRRDVDRYRAADRHIQLEDAPRHSRLGEPRPPEGVPHDLREPVQEGLRRAATPRRSDRRVQRRRRLRRRQRLHGRDLQRVVPMRRVRGPRRVLRQPRLRGGRGGRLPGRLRPVRHRARPAGVRGRRVPPPRRVHDRRGARRRRREAGDADVRQRRAQAARGGQRRARRGVRHGRGLVPGEGDVAPLVDARRRGGGQNARRPGGPGVAELRLEDPIPVEVGTTRGLYVAASERILALGEGARRVADRHGVGLYVSRAVAGPFGAGIDGFALDCVVGYALDDGARPPPGKRG</sequence>
<feature type="compositionally biased region" description="Basic and acidic residues" evidence="1">
    <location>
        <begin position="94"/>
        <end position="151"/>
    </location>
</feature>
<accession>K0SSF4</accession>
<evidence type="ECO:0000313" key="2">
    <source>
        <dbReference type="EMBL" id="EJK67934.1"/>
    </source>
</evidence>
<dbReference type="EMBL" id="AGNL01012355">
    <property type="protein sequence ID" value="EJK67934.1"/>
    <property type="molecule type" value="Genomic_DNA"/>
</dbReference>
<feature type="non-terminal residue" evidence="2">
    <location>
        <position position="382"/>
    </location>
</feature>
<reference evidence="2 3" key="1">
    <citation type="journal article" date="2012" name="Genome Biol.">
        <title>Genome and low-iron response of an oceanic diatom adapted to chronic iron limitation.</title>
        <authorList>
            <person name="Lommer M."/>
            <person name="Specht M."/>
            <person name="Roy A.S."/>
            <person name="Kraemer L."/>
            <person name="Andreson R."/>
            <person name="Gutowska M.A."/>
            <person name="Wolf J."/>
            <person name="Bergner S.V."/>
            <person name="Schilhabel M.B."/>
            <person name="Klostermeier U.C."/>
            <person name="Beiko R.G."/>
            <person name="Rosenstiel P."/>
            <person name="Hippler M."/>
            <person name="Laroche J."/>
        </authorList>
    </citation>
    <scope>NUCLEOTIDE SEQUENCE [LARGE SCALE GENOMIC DNA]</scope>
    <source>
        <strain evidence="2 3">CCMP1005</strain>
    </source>
</reference>
<organism evidence="2 3">
    <name type="scientific">Thalassiosira oceanica</name>
    <name type="common">Marine diatom</name>
    <dbReference type="NCBI Taxonomy" id="159749"/>
    <lineage>
        <taxon>Eukaryota</taxon>
        <taxon>Sar</taxon>
        <taxon>Stramenopiles</taxon>
        <taxon>Ochrophyta</taxon>
        <taxon>Bacillariophyta</taxon>
        <taxon>Coscinodiscophyceae</taxon>
        <taxon>Thalassiosirophycidae</taxon>
        <taxon>Thalassiosirales</taxon>
        <taxon>Thalassiosiraceae</taxon>
        <taxon>Thalassiosira</taxon>
    </lineage>
</organism>
<feature type="compositionally biased region" description="Basic residues" evidence="1">
    <location>
        <begin position="246"/>
        <end position="266"/>
    </location>
</feature>
<feature type="region of interest" description="Disordered" evidence="1">
    <location>
        <begin position="89"/>
        <end position="299"/>
    </location>
</feature>
<evidence type="ECO:0000256" key="1">
    <source>
        <dbReference type="SAM" id="MobiDB-lite"/>
    </source>
</evidence>
<evidence type="ECO:0000313" key="3">
    <source>
        <dbReference type="Proteomes" id="UP000266841"/>
    </source>
</evidence>
<name>K0SSF4_THAOC</name>
<protein>
    <recommendedName>
        <fullName evidence="4">Peptidase M12B domain-containing protein</fullName>
    </recommendedName>
</protein>
<proteinExistence type="predicted"/>
<keyword evidence="3" id="KW-1185">Reference proteome</keyword>
<dbReference type="Proteomes" id="UP000266841">
    <property type="component" value="Unassembled WGS sequence"/>
</dbReference>
<evidence type="ECO:0008006" key="4">
    <source>
        <dbReference type="Google" id="ProtNLM"/>
    </source>
</evidence>